<accession>A0A2M8QBI6</accession>
<dbReference type="Gene3D" id="3.30.160.20">
    <property type="match status" value="1"/>
</dbReference>
<reference evidence="9 10" key="1">
    <citation type="submission" date="2017-11" db="EMBL/GenBank/DDBJ databases">
        <title>Evolution of Phototrophy in the Chloroflexi Phylum Driven by Horizontal Gene Transfer.</title>
        <authorList>
            <person name="Ward L.M."/>
            <person name="Hemp J."/>
            <person name="Shih P.M."/>
            <person name="Mcglynn S.E."/>
            <person name="Fischer W."/>
        </authorList>
    </citation>
    <scope>NUCLEOTIDE SEQUENCE [LARGE SCALE GENOMIC DNA]</scope>
    <source>
        <strain evidence="9">JP3_7</strain>
    </source>
</reference>
<dbReference type="Proteomes" id="UP000230790">
    <property type="component" value="Unassembled WGS sequence"/>
</dbReference>
<evidence type="ECO:0000256" key="7">
    <source>
        <dbReference type="SAM" id="Coils"/>
    </source>
</evidence>
<name>A0A2M8QBI6_9CHLR</name>
<proteinExistence type="inferred from homology"/>
<dbReference type="PANTHER" id="PTHR43116">
    <property type="entry name" value="PEPTIDE CHAIN RELEASE FACTOR 2"/>
    <property type="match status" value="1"/>
</dbReference>
<protein>
    <recommendedName>
        <fullName evidence="5 6">Peptide chain release factor 2</fullName>
        <shortName evidence="5">RF-2</shortName>
    </recommendedName>
</protein>
<dbReference type="PANTHER" id="PTHR43116:SF3">
    <property type="entry name" value="CLASS I PEPTIDE CHAIN RELEASE FACTOR"/>
    <property type="match status" value="1"/>
</dbReference>
<dbReference type="SMART" id="SM00937">
    <property type="entry name" value="PCRF"/>
    <property type="match status" value="1"/>
</dbReference>
<comment type="function">
    <text evidence="1 5">Peptide chain release factor 2 directs the termination of translation in response to the peptide chain termination codons UGA and UAA.</text>
</comment>
<dbReference type="AlphaFoldDB" id="A0A2M8QBI6"/>
<keyword evidence="5" id="KW-0963">Cytoplasm</keyword>
<keyword evidence="3 5" id="KW-0488">Methylation</keyword>
<evidence type="ECO:0000256" key="5">
    <source>
        <dbReference type="HAMAP-Rule" id="MF_00094"/>
    </source>
</evidence>
<feature type="modified residue" description="N5-methylglutamine" evidence="5">
    <location>
        <position position="254"/>
    </location>
</feature>
<evidence type="ECO:0000256" key="3">
    <source>
        <dbReference type="ARBA" id="ARBA00022481"/>
    </source>
</evidence>
<dbReference type="EMBL" id="PGTN01000064">
    <property type="protein sequence ID" value="PJF47155.1"/>
    <property type="molecule type" value="Genomic_DNA"/>
</dbReference>
<sequence length="370" mass="42125">MLEVLTSLKDRLADAQARIADLRSVFEIAAKERRIREIEALTSDANFWNDPVRAQALMREMATLKASVDAHEQLLQRASDAAVMIELADESGDETAARDAEHEVRVLEAALERAERALMFSGKYDHADAILTIQPGAGGVDAQDWAEMLYRMYLRWAERHGFKTSEIDYTPAEVAGIKNVTLQISGDCAYGYLRSERGVHRLVRLSPFNAGNTRETSFARVDVYPDIQDNDIHIEIHPNDLEIDTYRSQGAGGQNVQKNESAVRIKHIPTGIVVTCQDQRSQMQNRERAMHILKVRLQELEERRREAELRQLRGEHVDAEFGNQIRNYVLHPYRLVKDTRTGYETSQIEEVLDGDLDAFMEAYLKSRITS</sequence>
<dbReference type="SUPFAM" id="SSF75620">
    <property type="entry name" value="Release factor"/>
    <property type="match status" value="1"/>
</dbReference>
<comment type="caution">
    <text evidence="9">The sequence shown here is derived from an EMBL/GenBank/DDBJ whole genome shotgun (WGS) entry which is preliminary data.</text>
</comment>
<feature type="domain" description="Peptide chain release factor" evidence="8">
    <location>
        <begin position="86"/>
        <end position="196"/>
    </location>
</feature>
<evidence type="ECO:0000259" key="8">
    <source>
        <dbReference type="SMART" id="SM00937"/>
    </source>
</evidence>
<evidence type="ECO:0000256" key="1">
    <source>
        <dbReference type="ARBA" id="ARBA00002613"/>
    </source>
</evidence>
<comment type="PTM">
    <text evidence="5">Methylated by PrmC. Methylation increases the termination efficiency of RF2.</text>
</comment>
<evidence type="ECO:0000313" key="10">
    <source>
        <dbReference type="Proteomes" id="UP000230790"/>
    </source>
</evidence>
<dbReference type="InterPro" id="IPR004374">
    <property type="entry name" value="PrfB"/>
</dbReference>
<evidence type="ECO:0000256" key="4">
    <source>
        <dbReference type="ARBA" id="ARBA00022917"/>
    </source>
</evidence>
<comment type="subcellular location">
    <subcellularLocation>
        <location evidence="5">Cytoplasm</location>
    </subcellularLocation>
</comment>
<evidence type="ECO:0000256" key="2">
    <source>
        <dbReference type="ARBA" id="ARBA00010835"/>
    </source>
</evidence>
<dbReference type="FunFam" id="3.30.160.20:FF:000004">
    <property type="entry name" value="Peptide chain release factor 1"/>
    <property type="match status" value="1"/>
</dbReference>
<dbReference type="Pfam" id="PF00472">
    <property type="entry name" value="RF-1"/>
    <property type="match status" value="1"/>
</dbReference>
<dbReference type="Pfam" id="PF03462">
    <property type="entry name" value="PCRF"/>
    <property type="match status" value="1"/>
</dbReference>
<dbReference type="NCBIfam" id="TIGR00020">
    <property type="entry name" value="prfB"/>
    <property type="match status" value="1"/>
</dbReference>
<evidence type="ECO:0000313" key="9">
    <source>
        <dbReference type="EMBL" id="PJF47155.1"/>
    </source>
</evidence>
<organism evidence="9 10">
    <name type="scientific">Candidatus Thermofonsia Clade 3 bacterium</name>
    <dbReference type="NCBI Taxonomy" id="2364212"/>
    <lineage>
        <taxon>Bacteria</taxon>
        <taxon>Bacillati</taxon>
        <taxon>Chloroflexota</taxon>
        <taxon>Candidatus Thermofontia</taxon>
        <taxon>Candidatus Thermofonsia Clade 3</taxon>
    </lineage>
</organism>
<dbReference type="InterPro" id="IPR005139">
    <property type="entry name" value="PCRF"/>
</dbReference>
<evidence type="ECO:0000256" key="6">
    <source>
        <dbReference type="NCBIfam" id="TIGR00020"/>
    </source>
</evidence>
<dbReference type="Gene3D" id="3.30.70.1660">
    <property type="match status" value="1"/>
</dbReference>
<dbReference type="HAMAP" id="MF_00094">
    <property type="entry name" value="Rel_fac_2"/>
    <property type="match status" value="1"/>
</dbReference>
<dbReference type="Gene3D" id="1.20.58.410">
    <property type="entry name" value="Release factor"/>
    <property type="match status" value="1"/>
</dbReference>
<feature type="coiled-coil region" evidence="7">
    <location>
        <begin position="283"/>
        <end position="310"/>
    </location>
</feature>
<dbReference type="GO" id="GO:0016149">
    <property type="term" value="F:translation release factor activity, codon specific"/>
    <property type="evidence" value="ECO:0007669"/>
    <property type="project" value="UniProtKB-UniRule"/>
</dbReference>
<dbReference type="InterPro" id="IPR000352">
    <property type="entry name" value="Pep_chain_release_fac_I"/>
</dbReference>
<keyword evidence="7" id="KW-0175">Coiled coil</keyword>
<feature type="coiled-coil region" evidence="7">
    <location>
        <begin position="5"/>
        <end position="117"/>
    </location>
</feature>
<dbReference type="GO" id="GO:0005737">
    <property type="term" value="C:cytoplasm"/>
    <property type="evidence" value="ECO:0007669"/>
    <property type="project" value="UniProtKB-SubCell"/>
</dbReference>
<comment type="similarity">
    <text evidence="2 5">Belongs to the prokaryotic/mitochondrial release factor family.</text>
</comment>
<dbReference type="InterPro" id="IPR045853">
    <property type="entry name" value="Pep_chain_release_fac_I_sf"/>
</dbReference>
<gene>
    <name evidence="5" type="primary">prfB</name>
    <name evidence="9" type="ORF">CUN48_10095</name>
</gene>
<keyword evidence="4 5" id="KW-0648">Protein biosynthesis</keyword>